<comment type="caution">
    <text evidence="2">The sequence shown here is derived from an EMBL/GenBank/DDBJ whole genome shotgun (WGS) entry which is preliminary data.</text>
</comment>
<evidence type="ECO:0000313" key="3">
    <source>
        <dbReference type="Proteomes" id="UP001177744"/>
    </source>
</evidence>
<proteinExistence type="predicted"/>
<accession>A0AA40IAL3</accession>
<dbReference type="EMBL" id="JAULJE010000002">
    <property type="protein sequence ID" value="KAK1345651.1"/>
    <property type="molecule type" value="Genomic_DNA"/>
</dbReference>
<protein>
    <submittedName>
        <fullName evidence="2">Uncharacterized protein</fullName>
    </submittedName>
</protein>
<sequence>MFQSKSPVSVYFNGPVASGAASTEQQDVDPASIKPAASKATAASGDENQREDEVDAGHRQEPKEAMAQLAHPAPDALQTSLSLQNLVKQCALLAWRPHGGPGEKASGLQSVHTCEENSYMRSMTSLLGGAEGSISSLADILVWSEATMSTATASWPLDTAP</sequence>
<dbReference type="PANTHER" id="PTHR37365:SF1">
    <property type="entry name" value="TESTIS-EXPRESSED PROTEIN 44"/>
    <property type="match status" value="1"/>
</dbReference>
<evidence type="ECO:0000313" key="2">
    <source>
        <dbReference type="EMBL" id="KAK1345651.1"/>
    </source>
</evidence>
<reference evidence="2" key="1">
    <citation type="submission" date="2023-06" db="EMBL/GenBank/DDBJ databases">
        <title>Reference genome for the Northern bat (Eptesicus nilssonii), a most northern bat species.</title>
        <authorList>
            <person name="Laine V.N."/>
            <person name="Pulliainen A.T."/>
            <person name="Lilley T.M."/>
        </authorList>
    </citation>
    <scope>NUCLEOTIDE SEQUENCE</scope>
    <source>
        <strain evidence="2">BLF_Eptnil</strain>
        <tissue evidence="2">Kidney</tissue>
    </source>
</reference>
<keyword evidence="3" id="KW-1185">Reference proteome</keyword>
<dbReference type="PANTHER" id="PTHR37365">
    <property type="entry name" value="TESTIS-EXPRESSED PROTEIN 44"/>
    <property type="match status" value="1"/>
</dbReference>
<feature type="region of interest" description="Disordered" evidence="1">
    <location>
        <begin position="13"/>
        <end position="62"/>
    </location>
</feature>
<evidence type="ECO:0000256" key="1">
    <source>
        <dbReference type="SAM" id="MobiDB-lite"/>
    </source>
</evidence>
<dbReference type="Proteomes" id="UP001177744">
    <property type="component" value="Unassembled WGS sequence"/>
</dbReference>
<gene>
    <name evidence="2" type="ORF">QTO34_008114</name>
</gene>
<name>A0AA40IAL3_CNENI</name>
<dbReference type="InterPro" id="IPR031460">
    <property type="entry name" value="DUF4678"/>
</dbReference>
<organism evidence="2 3">
    <name type="scientific">Cnephaeus nilssonii</name>
    <name type="common">Northern bat</name>
    <name type="synonym">Eptesicus nilssonii</name>
    <dbReference type="NCBI Taxonomy" id="3371016"/>
    <lineage>
        <taxon>Eukaryota</taxon>
        <taxon>Metazoa</taxon>
        <taxon>Chordata</taxon>
        <taxon>Craniata</taxon>
        <taxon>Vertebrata</taxon>
        <taxon>Euteleostomi</taxon>
        <taxon>Mammalia</taxon>
        <taxon>Eutheria</taxon>
        <taxon>Laurasiatheria</taxon>
        <taxon>Chiroptera</taxon>
        <taxon>Yangochiroptera</taxon>
        <taxon>Vespertilionidae</taxon>
        <taxon>Cnephaeus</taxon>
    </lineage>
</organism>
<dbReference type="Pfam" id="PF15727">
    <property type="entry name" value="DUF4678"/>
    <property type="match status" value="2"/>
</dbReference>
<dbReference type="AlphaFoldDB" id="A0AA40IAL3"/>